<dbReference type="KEGG" id="err:DVR09_06845"/>
<evidence type="ECO:0000256" key="1">
    <source>
        <dbReference type="ARBA" id="ARBA00001947"/>
    </source>
</evidence>
<evidence type="ECO:0000256" key="4">
    <source>
        <dbReference type="ARBA" id="ARBA00022723"/>
    </source>
</evidence>
<reference evidence="12" key="1">
    <citation type="submission" date="2018-07" db="EMBL/GenBank/DDBJ databases">
        <title>Genome sequence of Erythrobacter strain YH-07, an antagonistic bacterium isolated from Yellow Sea.</title>
        <authorList>
            <person name="Tang T."/>
            <person name="Liu Q."/>
            <person name="Sun X."/>
        </authorList>
    </citation>
    <scope>NUCLEOTIDE SEQUENCE [LARGE SCALE GENOMIC DNA]</scope>
    <source>
        <strain evidence="12">YH-07</strain>
    </source>
</reference>
<dbReference type="EMBL" id="CP031357">
    <property type="protein sequence ID" value="AXK42093.1"/>
    <property type="molecule type" value="Genomic_DNA"/>
</dbReference>
<evidence type="ECO:0000256" key="8">
    <source>
        <dbReference type="RuleBase" id="RU004447"/>
    </source>
</evidence>
<gene>
    <name evidence="11" type="ORF">DVR09_06845</name>
</gene>
<dbReference type="OrthoDB" id="9811314at2"/>
<keyword evidence="5" id="KW-0378">Hydrolase</keyword>
<dbReference type="GO" id="GO:0004222">
    <property type="term" value="F:metalloendopeptidase activity"/>
    <property type="evidence" value="ECO:0007669"/>
    <property type="project" value="InterPro"/>
</dbReference>
<name>A0A345YDU1_9SPHN</name>
<dbReference type="Proteomes" id="UP000254508">
    <property type="component" value="Chromosome"/>
</dbReference>
<evidence type="ECO:0000256" key="5">
    <source>
        <dbReference type="ARBA" id="ARBA00022801"/>
    </source>
</evidence>
<comment type="cofactor">
    <cofactor evidence="1">
        <name>Zn(2+)</name>
        <dbReference type="ChEBI" id="CHEBI:29105"/>
    </cofactor>
</comment>
<dbReference type="Pfam" id="PF00675">
    <property type="entry name" value="Peptidase_M16"/>
    <property type="match status" value="1"/>
</dbReference>
<dbReference type="GO" id="GO:0046872">
    <property type="term" value="F:metal ion binding"/>
    <property type="evidence" value="ECO:0007669"/>
    <property type="project" value="UniProtKB-KW"/>
</dbReference>
<sequence length="990" mass="109189">MQLADVAMTSADLPACQAWIRSLRAIACRIMTVSPLRPVLAALPLLVLALPPALAAQEKPAPAAGETARASTGWGHPIYDIAPDPAVRFGLLENGMRYAILKNGTPKDTAVVRLGFDIGWIDEDEHELGLAHMIEHMAFNGSRNVPEGEMTKLLERLGLAFGADTNASTGFEDTIYKLDLPRTDPELVDTALMLMRETASELTIADDAVDRERGIIQSETRTRNTFAIRRLKHYLGFVAPDTRYAKRFRAEGTGAIIDSAPGRVLRDLYRRYYRPDNAALVVVGDVDPDMIEARIRERFDDWAAPPTPRVHVEKGKVDLARGPAAANFVDPDVPHVVVIDRFAPYVEHRPIIAETDRSRLVALGTAIVNRRLQRIANAADAPIIGGRASASDFFDIQRQAQVRVQAREGEWQRALEVGEQEWRRAVQHGFTEAELAEQLANFEQRYRDAASQQETRRNRGLAEGILSTARRERIFVTPQTSYDLFLAHKPDITAEAVSQAFAEHFALSDPLIHVSTKQAIPDAERAIVEAWRTSAAQAVAAAEDHGGLAFAYDDFGEPSAIAEDVTLEDLGVRTIRLENNVRLNLKFTDFEKGRLRYAIRIGSGQLALPSTKMGQASFLSSVSALGGLGEHSYDELRQILAGRRLAYGFDADEDKFTVRGSGTMDDLPLQMRLSAAYFSDPGLRSEMLTRWQAILPPYLAQLDATPQAVARAQVARLVADGNPRFGIPSEAELAGVTLEEARRLTAEQFAAAPIEISVVGDFDGNAVIAAVAETFGALPPRAATLDEWESERLARFTADRSEHVLTHAGAPDQALAMTIWPTTDDDDAQEEATMQLLAGVMRLEMLERIREELGASYSPGASSNMSHIYRDFGTFSTSVVVAPEQADEVFAVVDAIASEFREGPISGDLIERARAPLLEKIALSRRENGWWLRAIDEAQLRAGRLDRVRSYEDRIRAVTPAMLRDAARRYLDPDAALRIRILHESLVPKP</sequence>
<feature type="domain" description="Peptidase M16 C-terminal" evidence="10">
    <location>
        <begin position="265"/>
        <end position="440"/>
    </location>
</feature>
<dbReference type="InterPro" id="IPR001431">
    <property type="entry name" value="Pept_M16_Zn_BS"/>
</dbReference>
<dbReference type="Gene3D" id="3.30.830.10">
    <property type="entry name" value="Metalloenzyme, LuxS/M16 peptidase-like"/>
    <property type="match status" value="4"/>
</dbReference>
<evidence type="ECO:0000256" key="6">
    <source>
        <dbReference type="ARBA" id="ARBA00022833"/>
    </source>
</evidence>
<evidence type="ECO:0000256" key="3">
    <source>
        <dbReference type="ARBA" id="ARBA00022670"/>
    </source>
</evidence>
<feature type="domain" description="Peptidase M16 N-terminal" evidence="9">
    <location>
        <begin position="100"/>
        <end position="221"/>
    </location>
</feature>
<dbReference type="InterPro" id="IPR050626">
    <property type="entry name" value="Peptidase_M16"/>
</dbReference>
<evidence type="ECO:0000313" key="11">
    <source>
        <dbReference type="EMBL" id="AXK42093.1"/>
    </source>
</evidence>
<feature type="domain" description="Peptidase M16 C-terminal" evidence="10">
    <location>
        <begin position="736"/>
        <end position="915"/>
    </location>
</feature>
<keyword evidence="6" id="KW-0862">Zinc</keyword>
<keyword evidence="12" id="KW-1185">Reference proteome</keyword>
<dbReference type="PANTHER" id="PTHR43690">
    <property type="entry name" value="NARDILYSIN"/>
    <property type="match status" value="1"/>
</dbReference>
<keyword evidence="4" id="KW-0479">Metal-binding</keyword>
<dbReference type="AlphaFoldDB" id="A0A345YDU1"/>
<dbReference type="Pfam" id="PF05193">
    <property type="entry name" value="Peptidase_M16_C"/>
    <property type="match status" value="2"/>
</dbReference>
<dbReference type="GO" id="GO:0006508">
    <property type="term" value="P:proteolysis"/>
    <property type="evidence" value="ECO:0007669"/>
    <property type="project" value="UniProtKB-KW"/>
</dbReference>
<proteinExistence type="inferred from homology"/>
<protein>
    <submittedName>
        <fullName evidence="11">Insulinase family protein</fullName>
    </submittedName>
</protein>
<organism evidence="11 12">
    <name type="scientific">Erythrobacter aureus</name>
    <dbReference type="NCBI Taxonomy" id="2182384"/>
    <lineage>
        <taxon>Bacteria</taxon>
        <taxon>Pseudomonadati</taxon>
        <taxon>Pseudomonadota</taxon>
        <taxon>Alphaproteobacteria</taxon>
        <taxon>Sphingomonadales</taxon>
        <taxon>Erythrobacteraceae</taxon>
        <taxon>Erythrobacter/Porphyrobacter group</taxon>
        <taxon>Erythrobacter</taxon>
    </lineage>
</organism>
<comment type="similarity">
    <text evidence="2 8">Belongs to the peptidase M16 family.</text>
</comment>
<evidence type="ECO:0000313" key="12">
    <source>
        <dbReference type="Proteomes" id="UP000254508"/>
    </source>
</evidence>
<dbReference type="PROSITE" id="PS00143">
    <property type="entry name" value="INSULINASE"/>
    <property type="match status" value="1"/>
</dbReference>
<evidence type="ECO:0000259" key="9">
    <source>
        <dbReference type="Pfam" id="PF00675"/>
    </source>
</evidence>
<accession>A0A345YDU1</accession>
<dbReference type="InterPro" id="IPR011765">
    <property type="entry name" value="Pept_M16_N"/>
</dbReference>
<keyword evidence="3" id="KW-0645">Protease</keyword>
<dbReference type="PANTHER" id="PTHR43690:SF17">
    <property type="entry name" value="PROTEIN YHJJ"/>
    <property type="match status" value="1"/>
</dbReference>
<keyword evidence="7" id="KW-0482">Metalloprotease</keyword>
<dbReference type="InterPro" id="IPR007863">
    <property type="entry name" value="Peptidase_M16_C"/>
</dbReference>
<dbReference type="SUPFAM" id="SSF63411">
    <property type="entry name" value="LuxS/MPP-like metallohydrolase"/>
    <property type="match status" value="3"/>
</dbReference>
<evidence type="ECO:0000259" key="10">
    <source>
        <dbReference type="Pfam" id="PF05193"/>
    </source>
</evidence>
<evidence type="ECO:0000256" key="2">
    <source>
        <dbReference type="ARBA" id="ARBA00007261"/>
    </source>
</evidence>
<dbReference type="InterPro" id="IPR011249">
    <property type="entry name" value="Metalloenz_LuxS/M16"/>
</dbReference>
<evidence type="ECO:0000256" key="7">
    <source>
        <dbReference type="ARBA" id="ARBA00023049"/>
    </source>
</evidence>